<dbReference type="InterPro" id="IPR009506">
    <property type="entry name" value="YjiS-like"/>
</dbReference>
<dbReference type="AlphaFoldDB" id="A0A1G7SYF4"/>
<organism evidence="2 3">
    <name type="scientific">Celeribacter baekdonensis</name>
    <dbReference type="NCBI Taxonomy" id="875171"/>
    <lineage>
        <taxon>Bacteria</taxon>
        <taxon>Pseudomonadati</taxon>
        <taxon>Pseudomonadota</taxon>
        <taxon>Alphaproteobacteria</taxon>
        <taxon>Rhodobacterales</taxon>
        <taxon>Roseobacteraceae</taxon>
        <taxon>Celeribacter</taxon>
    </lineage>
</organism>
<sequence length="71" mass="8287">MAYMTQNLAVTQPLMDRFAALRAEFSHRRAQRTEAERVFRELSMMTEYELTDLGISRHSIRDIAAEAGRRI</sequence>
<dbReference type="RefSeq" id="WP_074646688.1">
    <property type="nucleotide sequence ID" value="NZ_FNBL01000015.1"/>
</dbReference>
<dbReference type="OrthoDB" id="8116725at2"/>
<evidence type="ECO:0000313" key="2">
    <source>
        <dbReference type="EMBL" id="SDG27350.1"/>
    </source>
</evidence>
<gene>
    <name evidence="2" type="ORF">SAMN04488117_11565</name>
</gene>
<name>A0A1G7SYF4_9RHOB</name>
<accession>A0A1G7SYF4</accession>
<dbReference type="Proteomes" id="UP000182284">
    <property type="component" value="Unassembled WGS sequence"/>
</dbReference>
<proteinExistence type="predicted"/>
<feature type="domain" description="YjiS-like" evidence="1">
    <location>
        <begin position="28"/>
        <end position="57"/>
    </location>
</feature>
<reference evidence="2 3" key="1">
    <citation type="submission" date="2016-10" db="EMBL/GenBank/DDBJ databases">
        <authorList>
            <person name="de Groot N.N."/>
        </authorList>
    </citation>
    <scope>NUCLEOTIDE SEQUENCE [LARGE SCALE GENOMIC DNA]</scope>
    <source>
        <strain evidence="2 3">DSM 27375</strain>
    </source>
</reference>
<dbReference type="Pfam" id="PF06568">
    <property type="entry name" value="YjiS-like"/>
    <property type="match status" value="1"/>
</dbReference>
<evidence type="ECO:0000313" key="3">
    <source>
        <dbReference type="Proteomes" id="UP000182284"/>
    </source>
</evidence>
<protein>
    <recommendedName>
        <fullName evidence="1">YjiS-like domain-containing protein</fullName>
    </recommendedName>
</protein>
<evidence type="ECO:0000259" key="1">
    <source>
        <dbReference type="Pfam" id="PF06568"/>
    </source>
</evidence>
<dbReference type="EMBL" id="FNBL01000015">
    <property type="protein sequence ID" value="SDG27350.1"/>
    <property type="molecule type" value="Genomic_DNA"/>
</dbReference>